<accession>A0A344TY13</accession>
<proteinExistence type="predicted"/>
<evidence type="ECO:0000313" key="1">
    <source>
        <dbReference type="EMBL" id="AXE23534.1"/>
    </source>
</evidence>
<name>A0A344TY13_9ACTN</name>
<sequence>MGRVAPPPEYAHVYAAMEDPYAPPASYTAQASRSLPGVSTYPEPPEGTYWASDRLLWRIVTSTVIVRAREVVRCHTGHRWIDAAVVDLYLANGRELHEVALPSSTLSADVAHLRQWTPVRIVRDADRKPWRALVVPDAAWHERAAELTARDV</sequence>
<keyword evidence="2" id="KW-1185">Reference proteome</keyword>
<evidence type="ECO:0000313" key="2">
    <source>
        <dbReference type="Proteomes" id="UP000252004"/>
    </source>
</evidence>
<dbReference type="EMBL" id="CP030862">
    <property type="protein sequence ID" value="AXE23534.1"/>
    <property type="molecule type" value="Genomic_DNA"/>
</dbReference>
<dbReference type="OrthoDB" id="4296715at2"/>
<gene>
    <name evidence="1" type="ORF">C0216_08715</name>
</gene>
<dbReference type="AlphaFoldDB" id="A0A344TY13"/>
<dbReference type="RefSeq" id="WP_114054714.1">
    <property type="nucleotide sequence ID" value="NZ_CP030862.1"/>
</dbReference>
<reference evidence="1 2" key="1">
    <citation type="submission" date="2018-01" db="EMBL/GenBank/DDBJ databases">
        <title>Draft genome Sequence of streptomyces globosus LZH-48.</title>
        <authorList>
            <person name="Ran K."/>
            <person name="Li Z."/>
            <person name="Wei S."/>
            <person name="Dong R."/>
        </authorList>
    </citation>
    <scope>NUCLEOTIDE SEQUENCE [LARGE SCALE GENOMIC DNA]</scope>
    <source>
        <strain evidence="1 2">LZH-48</strain>
    </source>
</reference>
<dbReference type="KEGG" id="sgz:C0216_08715"/>
<dbReference type="Proteomes" id="UP000252004">
    <property type="component" value="Chromosome"/>
</dbReference>
<organism evidence="1 2">
    <name type="scientific">Streptomyces globosus</name>
    <dbReference type="NCBI Taxonomy" id="68209"/>
    <lineage>
        <taxon>Bacteria</taxon>
        <taxon>Bacillati</taxon>
        <taxon>Actinomycetota</taxon>
        <taxon>Actinomycetes</taxon>
        <taxon>Kitasatosporales</taxon>
        <taxon>Streptomycetaceae</taxon>
        <taxon>Streptomyces</taxon>
    </lineage>
</organism>
<protein>
    <submittedName>
        <fullName evidence="1">Uncharacterized protein</fullName>
    </submittedName>
</protein>